<proteinExistence type="predicted"/>
<reference evidence="10 11" key="1">
    <citation type="submission" date="2015-04" db="EMBL/GenBank/DDBJ databases">
        <title>Microcin producing Clostridium sp. JC272T.</title>
        <authorList>
            <person name="Jyothsna T."/>
            <person name="Sasikala C."/>
            <person name="Ramana C."/>
        </authorList>
    </citation>
    <scope>NUCLEOTIDE SEQUENCE [LARGE SCALE GENOMIC DNA]</scope>
    <source>
        <strain evidence="10 11">JC272</strain>
    </source>
</reference>
<dbReference type="RefSeq" id="WP_021428081.1">
    <property type="nucleotide sequence ID" value="NZ_LBBT01000165.1"/>
</dbReference>
<evidence type="ECO:0000256" key="1">
    <source>
        <dbReference type="ARBA" id="ARBA00018672"/>
    </source>
</evidence>
<evidence type="ECO:0000313" key="10">
    <source>
        <dbReference type="EMBL" id="KKY01623.1"/>
    </source>
</evidence>
<dbReference type="PANTHER" id="PTHR37299:SF3">
    <property type="entry name" value="STAGE 0 SPORULATION PROTEIN A HOMOLOG"/>
    <property type="match status" value="1"/>
</dbReference>
<dbReference type="PROSITE" id="PS50110">
    <property type="entry name" value="RESPONSE_REGULATORY"/>
    <property type="match status" value="1"/>
</dbReference>
<keyword evidence="3" id="KW-0902">Two-component regulatory system</keyword>
<dbReference type="GO" id="GO:0003677">
    <property type="term" value="F:DNA binding"/>
    <property type="evidence" value="ECO:0007669"/>
    <property type="project" value="InterPro"/>
</dbReference>
<keyword evidence="2" id="KW-0963">Cytoplasm</keyword>
<dbReference type="Pfam" id="PF00072">
    <property type="entry name" value="Response_reg"/>
    <property type="match status" value="1"/>
</dbReference>
<dbReference type="InterPro" id="IPR001789">
    <property type="entry name" value="Sig_transdc_resp-reg_receiver"/>
</dbReference>
<dbReference type="Proteomes" id="UP000034407">
    <property type="component" value="Unassembled WGS sequence"/>
</dbReference>
<keyword evidence="7" id="KW-0597">Phosphoprotein</keyword>
<evidence type="ECO:0000313" key="11">
    <source>
        <dbReference type="Proteomes" id="UP000034407"/>
    </source>
</evidence>
<sequence length="241" mass="28072">MRIFICEDDKEQRRKLEESILSILEIEDIGGEITLSTDSSQEILSHISEFKDRGIYFLDINIGGDVNGIQLAKQINEIDTKAIIVIITSHKDMSHLTFKYHIGAIDYIVKENFEEVSKRVKECILVANEKIKNELEEDCFFIDKVDKIEKVKYDDILYFETCKKRFIALRTENSYIEFSGTLKELESQLDNRFIRCHKSYIINKLKVKSIDKKQRIITMEGGNKCYVSLLLLKKTIDSILV</sequence>
<dbReference type="InterPro" id="IPR046947">
    <property type="entry name" value="LytR-like"/>
</dbReference>
<gene>
    <name evidence="10" type="ORF">VN21_07540</name>
</gene>
<dbReference type="SUPFAM" id="SSF52172">
    <property type="entry name" value="CheY-like"/>
    <property type="match status" value="1"/>
</dbReference>
<dbReference type="Pfam" id="PF04397">
    <property type="entry name" value="LytTR"/>
    <property type="match status" value="1"/>
</dbReference>
<dbReference type="PROSITE" id="PS50930">
    <property type="entry name" value="HTH_LYTTR"/>
    <property type="match status" value="1"/>
</dbReference>
<evidence type="ECO:0000256" key="7">
    <source>
        <dbReference type="PROSITE-ProRule" id="PRU00169"/>
    </source>
</evidence>
<evidence type="ECO:0000256" key="3">
    <source>
        <dbReference type="ARBA" id="ARBA00023012"/>
    </source>
</evidence>
<comment type="function">
    <text evidence="6">Required for high-level post-exponential phase expression of a series of secreted proteins.</text>
</comment>
<dbReference type="PANTHER" id="PTHR37299">
    <property type="entry name" value="TRANSCRIPTIONAL REGULATOR-RELATED"/>
    <property type="match status" value="1"/>
</dbReference>
<dbReference type="EMBL" id="LBBT01000165">
    <property type="protein sequence ID" value="KKY01623.1"/>
    <property type="molecule type" value="Genomic_DNA"/>
</dbReference>
<dbReference type="GO" id="GO:0000156">
    <property type="term" value="F:phosphorelay response regulator activity"/>
    <property type="evidence" value="ECO:0007669"/>
    <property type="project" value="InterPro"/>
</dbReference>
<organism evidence="10 11">
    <name type="scientific">Paraclostridium benzoelyticum</name>
    <dbReference type="NCBI Taxonomy" id="1629550"/>
    <lineage>
        <taxon>Bacteria</taxon>
        <taxon>Bacillati</taxon>
        <taxon>Bacillota</taxon>
        <taxon>Clostridia</taxon>
        <taxon>Peptostreptococcales</taxon>
        <taxon>Peptostreptococcaceae</taxon>
        <taxon>Paraclostridium</taxon>
    </lineage>
</organism>
<feature type="domain" description="Response regulatory" evidence="8">
    <location>
        <begin position="2"/>
        <end position="125"/>
    </location>
</feature>
<protein>
    <recommendedName>
        <fullName evidence="1">Stage 0 sporulation protein A homolog</fullName>
    </recommendedName>
</protein>
<dbReference type="OrthoDB" id="9809318at2"/>
<dbReference type="AlphaFoldDB" id="A0A0M3DH34"/>
<evidence type="ECO:0000256" key="2">
    <source>
        <dbReference type="ARBA" id="ARBA00022490"/>
    </source>
</evidence>
<comment type="function">
    <text evidence="5">May play the central regulatory role in sporulation. It may be an element of the effector pathway responsible for the activation of sporulation genes in response to nutritional stress. Spo0A may act in concert with spo0H (a sigma factor) to control the expression of some genes that are critical to the sporulation process.</text>
</comment>
<evidence type="ECO:0000259" key="9">
    <source>
        <dbReference type="PROSITE" id="PS50930"/>
    </source>
</evidence>
<name>A0A0M3DH34_9FIRM</name>
<dbReference type="Gene3D" id="3.40.50.2300">
    <property type="match status" value="1"/>
</dbReference>
<dbReference type="InterPro" id="IPR007492">
    <property type="entry name" value="LytTR_DNA-bd_dom"/>
</dbReference>
<dbReference type="PATRIC" id="fig|1629550.3.peg.956"/>
<evidence type="ECO:0000256" key="5">
    <source>
        <dbReference type="ARBA" id="ARBA00024867"/>
    </source>
</evidence>
<feature type="domain" description="HTH LytTR-type" evidence="9">
    <location>
        <begin position="146"/>
        <end position="228"/>
    </location>
</feature>
<keyword evidence="11" id="KW-1185">Reference proteome</keyword>
<dbReference type="SMART" id="SM00850">
    <property type="entry name" value="LytTR"/>
    <property type="match status" value="1"/>
</dbReference>
<comment type="caution">
    <text evidence="10">The sequence shown here is derived from an EMBL/GenBank/DDBJ whole genome shotgun (WGS) entry which is preliminary data.</text>
</comment>
<dbReference type="SMART" id="SM00448">
    <property type="entry name" value="REC"/>
    <property type="match status" value="1"/>
</dbReference>
<evidence type="ECO:0000256" key="4">
    <source>
        <dbReference type="ARBA" id="ARBA00023159"/>
    </source>
</evidence>
<accession>A0A0M3DH34</accession>
<evidence type="ECO:0000256" key="6">
    <source>
        <dbReference type="ARBA" id="ARBA00037164"/>
    </source>
</evidence>
<evidence type="ECO:0000259" key="8">
    <source>
        <dbReference type="PROSITE" id="PS50110"/>
    </source>
</evidence>
<keyword evidence="4" id="KW-0010">Activator</keyword>
<dbReference type="Gene3D" id="2.40.50.1020">
    <property type="entry name" value="LytTr DNA-binding domain"/>
    <property type="match status" value="1"/>
</dbReference>
<feature type="modified residue" description="4-aspartylphosphate" evidence="7">
    <location>
        <position position="59"/>
    </location>
</feature>
<dbReference type="InterPro" id="IPR011006">
    <property type="entry name" value="CheY-like_superfamily"/>
</dbReference>